<dbReference type="InterPro" id="IPR036390">
    <property type="entry name" value="WH_DNA-bd_sf"/>
</dbReference>
<dbReference type="Pfam" id="PF09339">
    <property type="entry name" value="HTH_IclR"/>
    <property type="match status" value="1"/>
</dbReference>
<dbReference type="OrthoDB" id="51378at2157"/>
<dbReference type="InterPro" id="IPR036388">
    <property type="entry name" value="WH-like_DNA-bd_sf"/>
</dbReference>
<dbReference type="GO" id="GO:0003677">
    <property type="term" value="F:DNA binding"/>
    <property type="evidence" value="ECO:0007669"/>
    <property type="project" value="InterPro"/>
</dbReference>
<protein>
    <submittedName>
        <fullName evidence="2">Predicted transcriptional regulator</fullName>
    </submittedName>
</protein>
<proteinExistence type="predicted"/>
<dbReference type="GO" id="GO:0006355">
    <property type="term" value="P:regulation of DNA-templated transcription"/>
    <property type="evidence" value="ECO:0007669"/>
    <property type="project" value="InterPro"/>
</dbReference>
<dbReference type="SUPFAM" id="SSF46785">
    <property type="entry name" value="Winged helix' DNA-binding domain"/>
    <property type="match status" value="1"/>
</dbReference>
<dbReference type="EMBL" id="FTNR01000013">
    <property type="protein sequence ID" value="SIS13605.1"/>
    <property type="molecule type" value="Genomic_DNA"/>
</dbReference>
<evidence type="ECO:0000313" key="3">
    <source>
        <dbReference type="Proteomes" id="UP000185936"/>
    </source>
</evidence>
<sequence length="217" mass="24535">MTSEQPSEDELVEALESQRSKTNERQIKDEFYGIYECVTCSNVCLTIRDPPETMTCHGESMRRVTTCSIDVQTPEVESVLLEAFGLPKAGIDICTCVINQRAASASQVADLLGYDRSTVTRYLNKLVEVGMLDRHQLNREDGGVVNVYTGLPIEDVKRETIVGFYVWAGEAAKLIEAANLQKEQQLDERSNTEDEEKPMLIWERLKESMRSRFEGSE</sequence>
<feature type="domain" description="HTH iclR-type" evidence="1">
    <location>
        <begin position="101"/>
        <end position="134"/>
    </location>
</feature>
<name>A0A1N7GLY0_9EURY</name>
<keyword evidence="3" id="KW-1185">Reference proteome</keyword>
<accession>A0A1N7GLY0</accession>
<dbReference type="RefSeq" id="WP_084776789.1">
    <property type="nucleotide sequence ID" value="NZ_FTNR01000013.1"/>
</dbReference>
<organism evidence="2 3">
    <name type="scientific">Natronorubrum thiooxidans</name>
    <dbReference type="NCBI Taxonomy" id="308853"/>
    <lineage>
        <taxon>Archaea</taxon>
        <taxon>Methanobacteriati</taxon>
        <taxon>Methanobacteriota</taxon>
        <taxon>Stenosarchaea group</taxon>
        <taxon>Halobacteria</taxon>
        <taxon>Halobacteriales</taxon>
        <taxon>Natrialbaceae</taxon>
        <taxon>Natronorubrum</taxon>
    </lineage>
</organism>
<dbReference type="AlphaFoldDB" id="A0A1N7GLY0"/>
<dbReference type="Proteomes" id="UP000185936">
    <property type="component" value="Unassembled WGS sequence"/>
</dbReference>
<reference evidence="3" key="1">
    <citation type="submission" date="2017-01" db="EMBL/GenBank/DDBJ databases">
        <authorList>
            <person name="Varghese N."/>
            <person name="Submissions S."/>
        </authorList>
    </citation>
    <scope>NUCLEOTIDE SEQUENCE [LARGE SCALE GENOMIC DNA]</scope>
    <source>
        <strain evidence="3">type strain: HArc-</strain>
    </source>
</reference>
<dbReference type="InterPro" id="IPR005471">
    <property type="entry name" value="Tscrpt_reg_IclR_N"/>
</dbReference>
<gene>
    <name evidence="2" type="ORF">SAMN05421752_11369</name>
</gene>
<evidence type="ECO:0000313" key="2">
    <source>
        <dbReference type="EMBL" id="SIS13605.1"/>
    </source>
</evidence>
<dbReference type="Gene3D" id="1.10.10.10">
    <property type="entry name" value="Winged helix-like DNA-binding domain superfamily/Winged helix DNA-binding domain"/>
    <property type="match status" value="1"/>
</dbReference>
<evidence type="ECO:0000259" key="1">
    <source>
        <dbReference type="Pfam" id="PF09339"/>
    </source>
</evidence>